<gene>
    <name evidence="1" type="ORF">M0R45_009434</name>
</gene>
<evidence type="ECO:0000313" key="1">
    <source>
        <dbReference type="EMBL" id="KAK9943839.1"/>
    </source>
</evidence>
<organism evidence="1 2">
    <name type="scientific">Rubus argutus</name>
    <name type="common">Southern blackberry</name>
    <dbReference type="NCBI Taxonomy" id="59490"/>
    <lineage>
        <taxon>Eukaryota</taxon>
        <taxon>Viridiplantae</taxon>
        <taxon>Streptophyta</taxon>
        <taxon>Embryophyta</taxon>
        <taxon>Tracheophyta</taxon>
        <taxon>Spermatophyta</taxon>
        <taxon>Magnoliopsida</taxon>
        <taxon>eudicotyledons</taxon>
        <taxon>Gunneridae</taxon>
        <taxon>Pentapetalae</taxon>
        <taxon>rosids</taxon>
        <taxon>fabids</taxon>
        <taxon>Rosales</taxon>
        <taxon>Rosaceae</taxon>
        <taxon>Rosoideae</taxon>
        <taxon>Rosoideae incertae sedis</taxon>
        <taxon>Rubus</taxon>
    </lineage>
</organism>
<keyword evidence="2" id="KW-1185">Reference proteome</keyword>
<sequence>MVEHIPNLQHGCTTLKVEFGYSEAGEVLCIDDHVVPVHKVQSAVHNTAASPNQDADQLGITTTSSPVRIPPRRLQAPSAPCRCQATAVQPCCCQAAAVQQPLRAALFLSVTSLLCSSL</sequence>
<proteinExistence type="predicted"/>
<reference evidence="1 2" key="1">
    <citation type="journal article" date="2023" name="G3 (Bethesda)">
        <title>A chromosome-length genome assembly and annotation of blackberry (Rubus argutus, cv. 'Hillquist').</title>
        <authorList>
            <person name="Bruna T."/>
            <person name="Aryal R."/>
            <person name="Dudchenko O."/>
            <person name="Sargent D.J."/>
            <person name="Mead D."/>
            <person name="Buti M."/>
            <person name="Cavallini A."/>
            <person name="Hytonen T."/>
            <person name="Andres J."/>
            <person name="Pham M."/>
            <person name="Weisz D."/>
            <person name="Mascagni F."/>
            <person name="Usai G."/>
            <person name="Natali L."/>
            <person name="Bassil N."/>
            <person name="Fernandez G.E."/>
            <person name="Lomsadze A."/>
            <person name="Armour M."/>
            <person name="Olukolu B."/>
            <person name="Poorten T."/>
            <person name="Britton C."/>
            <person name="Davik J."/>
            <person name="Ashrafi H."/>
            <person name="Aiden E.L."/>
            <person name="Borodovsky M."/>
            <person name="Worthington M."/>
        </authorList>
    </citation>
    <scope>NUCLEOTIDE SEQUENCE [LARGE SCALE GENOMIC DNA]</scope>
    <source>
        <strain evidence="1">PI 553951</strain>
    </source>
</reference>
<dbReference type="Proteomes" id="UP001457282">
    <property type="component" value="Unassembled WGS sequence"/>
</dbReference>
<comment type="caution">
    <text evidence="1">The sequence shown here is derived from an EMBL/GenBank/DDBJ whole genome shotgun (WGS) entry which is preliminary data.</text>
</comment>
<protein>
    <submittedName>
        <fullName evidence="1">Uncharacterized protein</fullName>
    </submittedName>
</protein>
<accession>A0AAW1Y4F4</accession>
<dbReference type="EMBL" id="JBEDUW010000002">
    <property type="protein sequence ID" value="KAK9943839.1"/>
    <property type="molecule type" value="Genomic_DNA"/>
</dbReference>
<evidence type="ECO:0000313" key="2">
    <source>
        <dbReference type="Proteomes" id="UP001457282"/>
    </source>
</evidence>
<dbReference type="AlphaFoldDB" id="A0AAW1Y4F4"/>
<name>A0AAW1Y4F4_RUBAR</name>